<reference evidence="1" key="2">
    <citation type="submission" date="2018-10" db="EMBL/GenBank/DDBJ databases">
        <title>Effector identification in a new, highly contiguous assembly of the strawberry crown rot pathogen Phytophthora cactorum.</title>
        <authorList>
            <person name="Armitage A.D."/>
            <person name="Nellist C.F."/>
            <person name="Bates H."/>
            <person name="Vickerstaff R.J."/>
            <person name="Harrison R.J."/>
        </authorList>
    </citation>
    <scope>NUCLEOTIDE SEQUENCE</scope>
    <source>
        <strain evidence="1">15-7</strain>
        <strain evidence="2">4032</strain>
        <strain evidence="3">4040</strain>
        <strain evidence="4">P415</strain>
        <strain evidence="5">P421</strain>
    </source>
</reference>
<dbReference type="Proteomes" id="UP000774804">
    <property type="component" value="Unassembled WGS sequence"/>
</dbReference>
<comment type="caution">
    <text evidence="6">The sequence shown here is derived from an EMBL/GenBank/DDBJ whole genome shotgun (WGS) entry which is preliminary data.</text>
</comment>
<evidence type="ECO:0000313" key="1">
    <source>
        <dbReference type="EMBL" id="KAG2800678.1"/>
    </source>
</evidence>
<dbReference type="EMBL" id="RCML01003687">
    <property type="protein sequence ID" value="KAG2953306.1"/>
    <property type="molecule type" value="Genomic_DNA"/>
</dbReference>
<reference evidence="6 7" key="1">
    <citation type="submission" date="2018-01" db="EMBL/GenBank/DDBJ databases">
        <title>Draft genome of the strawberry crown rot pathogen Phytophthora cactorum.</title>
        <authorList>
            <person name="Armitage A.D."/>
            <person name="Lysoe E."/>
            <person name="Nellist C.F."/>
            <person name="Harrison R.J."/>
            <person name="Brurberg M.B."/>
        </authorList>
    </citation>
    <scope>NUCLEOTIDE SEQUENCE [LARGE SCALE GENOMIC DNA]</scope>
    <source>
        <strain evidence="6 7">10300</strain>
    </source>
</reference>
<dbReference type="Proteomes" id="UP000251314">
    <property type="component" value="Unassembled WGS sequence"/>
</dbReference>
<protein>
    <submittedName>
        <fullName evidence="6">Uncharacterized protein</fullName>
    </submittedName>
</protein>
<dbReference type="Proteomes" id="UP000736787">
    <property type="component" value="Unassembled WGS sequence"/>
</dbReference>
<dbReference type="Proteomes" id="UP000760860">
    <property type="component" value="Unassembled WGS sequence"/>
</dbReference>
<dbReference type="Proteomes" id="UP000697107">
    <property type="component" value="Unassembled WGS sequence"/>
</dbReference>
<dbReference type="EMBL" id="MJFZ01001192">
    <property type="protein sequence ID" value="RAW22869.1"/>
    <property type="molecule type" value="Genomic_DNA"/>
</dbReference>
<dbReference type="Proteomes" id="UP000735874">
    <property type="component" value="Unassembled WGS sequence"/>
</dbReference>
<accession>A0A329RFM4</accession>
<dbReference type="EMBL" id="RCMI01003774">
    <property type="protein sequence ID" value="KAG2871463.1"/>
    <property type="molecule type" value="Genomic_DNA"/>
</dbReference>
<organism evidence="6 7">
    <name type="scientific">Phytophthora cactorum</name>
    <dbReference type="NCBI Taxonomy" id="29920"/>
    <lineage>
        <taxon>Eukaryota</taxon>
        <taxon>Sar</taxon>
        <taxon>Stramenopiles</taxon>
        <taxon>Oomycota</taxon>
        <taxon>Peronosporomycetes</taxon>
        <taxon>Peronosporales</taxon>
        <taxon>Peronosporaceae</taxon>
        <taxon>Phytophthora</taxon>
    </lineage>
</organism>
<dbReference type="OrthoDB" id="10425276at2759"/>
<dbReference type="VEuPathDB" id="FungiDB:PC110_g20695"/>
<dbReference type="EMBL" id="RCMG01003462">
    <property type="protein sequence ID" value="KAG2800678.1"/>
    <property type="molecule type" value="Genomic_DNA"/>
</dbReference>
<name>A0A329RFM4_9STRA</name>
<evidence type="ECO:0000313" key="3">
    <source>
        <dbReference type="EMBL" id="KAG2874362.1"/>
    </source>
</evidence>
<gene>
    <name evidence="6" type="ORF">PC110_g20695</name>
    <name evidence="1" type="ORF">PC113_g24680</name>
    <name evidence="2" type="ORF">PC115_g24831</name>
    <name evidence="3" type="ORF">PC117_g27618</name>
    <name evidence="4" type="ORF">PC118_g24979</name>
    <name evidence="5" type="ORF">PC129_g24565</name>
</gene>
<proteinExistence type="predicted"/>
<sequence length="61" mass="7216">MVTTEIQKRKPQELGHFVEVFSRYIKDYRESSEQLGEASEQFGVLKTIAEKRIEWLKGEIE</sequence>
<dbReference type="EMBL" id="RCMK01003574">
    <property type="protein sequence ID" value="KAG2874362.1"/>
    <property type="molecule type" value="Genomic_DNA"/>
</dbReference>
<evidence type="ECO:0000313" key="5">
    <source>
        <dbReference type="EMBL" id="KAG3197240.1"/>
    </source>
</evidence>
<evidence type="ECO:0000313" key="2">
    <source>
        <dbReference type="EMBL" id="KAG2871463.1"/>
    </source>
</evidence>
<keyword evidence="7" id="KW-1185">Reference proteome</keyword>
<dbReference type="EMBL" id="RCMV01003843">
    <property type="protein sequence ID" value="KAG3197240.1"/>
    <property type="molecule type" value="Genomic_DNA"/>
</dbReference>
<dbReference type="AlphaFoldDB" id="A0A329RFM4"/>
<evidence type="ECO:0000313" key="7">
    <source>
        <dbReference type="Proteomes" id="UP000251314"/>
    </source>
</evidence>
<evidence type="ECO:0000313" key="6">
    <source>
        <dbReference type="EMBL" id="RAW22869.1"/>
    </source>
</evidence>
<evidence type="ECO:0000313" key="4">
    <source>
        <dbReference type="EMBL" id="KAG2953306.1"/>
    </source>
</evidence>